<evidence type="ECO:0000256" key="2">
    <source>
        <dbReference type="SAM" id="SignalP"/>
    </source>
</evidence>
<accession>J4G0K9</accession>
<feature type="chain" id="PRO_5003778071" description="HCNGP-domain-containing protein" evidence="2">
    <location>
        <begin position="21"/>
        <end position="198"/>
    </location>
</feature>
<name>J4G0K9_9APHY</name>
<dbReference type="PANTHER" id="PTHR13464:SF0">
    <property type="entry name" value="SAP30-BINDING PROTEIN"/>
    <property type="match status" value="1"/>
</dbReference>
<dbReference type="HOGENOM" id="CLU_074178_1_0_1"/>
<dbReference type="GeneID" id="24093654"/>
<dbReference type="Pfam" id="PF07818">
    <property type="entry name" value="HCNGP"/>
    <property type="match status" value="1"/>
</dbReference>
<dbReference type="PANTHER" id="PTHR13464">
    <property type="entry name" value="TRANSCRIPTIONAL REGULATOR PROTEIN HCNGP"/>
    <property type="match status" value="1"/>
</dbReference>
<keyword evidence="2" id="KW-0732">Signal</keyword>
<feature type="region of interest" description="Disordered" evidence="1">
    <location>
        <begin position="45"/>
        <end position="68"/>
    </location>
</feature>
<dbReference type="GO" id="GO:0006355">
    <property type="term" value="P:regulation of DNA-templated transcription"/>
    <property type="evidence" value="ECO:0007669"/>
    <property type="project" value="InterPro"/>
</dbReference>
<dbReference type="GO" id="GO:0005634">
    <property type="term" value="C:nucleus"/>
    <property type="evidence" value="ECO:0007669"/>
    <property type="project" value="TreeGrafter"/>
</dbReference>
<dbReference type="RefSeq" id="XP_012178026.1">
    <property type="nucleotide sequence ID" value="XM_012322636.1"/>
</dbReference>
<keyword evidence="4" id="KW-1185">Reference proteome</keyword>
<evidence type="ECO:0000256" key="1">
    <source>
        <dbReference type="SAM" id="MobiDB-lite"/>
    </source>
</evidence>
<organism evidence="3 4">
    <name type="scientific">Fibroporia radiculosa</name>
    <dbReference type="NCBI Taxonomy" id="599839"/>
    <lineage>
        <taxon>Eukaryota</taxon>
        <taxon>Fungi</taxon>
        <taxon>Dikarya</taxon>
        <taxon>Basidiomycota</taxon>
        <taxon>Agaricomycotina</taxon>
        <taxon>Agaricomycetes</taxon>
        <taxon>Polyporales</taxon>
        <taxon>Fibroporiaceae</taxon>
        <taxon>Fibroporia</taxon>
    </lineage>
</organism>
<dbReference type="AlphaFoldDB" id="J4G0K9"/>
<dbReference type="OrthoDB" id="1714508at2759"/>
<feature type="compositionally biased region" description="Basic residues" evidence="1">
    <location>
        <begin position="45"/>
        <end position="54"/>
    </location>
</feature>
<evidence type="ECO:0008006" key="5">
    <source>
        <dbReference type="Google" id="ProtNLM"/>
    </source>
</evidence>
<sequence>MLFFSSIVSLLALVLRFGQDKPLQIRPDTLTESRAKTQVLIRRPAHTKPRPRARLHNETVEPENSPAKADVIDLPESTSNLSLQRDSEPQDELARIRVLLRPPLTNGVTDWGIPPATNEPWDPALEAKLAGFLAIKRDPVGPKHFNDSLMANRSFRNPHLYTKLVEFVDVNERATNFPPELWNPNELQEGWFADRIGM</sequence>
<reference evidence="3 4" key="1">
    <citation type="journal article" date="2012" name="Appl. Environ. Microbiol.">
        <title>Short-read sequencing for genomic analysis of the brown rot fungus Fibroporia radiculosa.</title>
        <authorList>
            <person name="Tang J.D."/>
            <person name="Perkins A.D."/>
            <person name="Sonstegard T.S."/>
            <person name="Schroeder S.G."/>
            <person name="Burgess S.C."/>
            <person name="Diehl S.V."/>
        </authorList>
    </citation>
    <scope>NUCLEOTIDE SEQUENCE [LARGE SCALE GENOMIC DNA]</scope>
    <source>
        <strain evidence="3 4">TFFH 294</strain>
    </source>
</reference>
<protein>
    <recommendedName>
        <fullName evidence="5">HCNGP-domain-containing protein</fullName>
    </recommendedName>
</protein>
<dbReference type="STRING" id="599839.J4G0K9"/>
<feature type="signal peptide" evidence="2">
    <location>
        <begin position="1"/>
        <end position="20"/>
    </location>
</feature>
<evidence type="ECO:0000313" key="4">
    <source>
        <dbReference type="Proteomes" id="UP000006352"/>
    </source>
</evidence>
<proteinExistence type="predicted"/>
<dbReference type="EMBL" id="HE796898">
    <property type="protein sequence ID" value="CCL98743.1"/>
    <property type="molecule type" value="Genomic_DNA"/>
</dbReference>
<dbReference type="InParanoid" id="J4G0K9"/>
<dbReference type="InterPro" id="IPR012479">
    <property type="entry name" value="SAP30BP"/>
</dbReference>
<dbReference type="Proteomes" id="UP000006352">
    <property type="component" value="Unassembled WGS sequence"/>
</dbReference>
<gene>
    <name evidence="3" type="ORF">FIBRA_00748</name>
</gene>
<evidence type="ECO:0000313" key="3">
    <source>
        <dbReference type="EMBL" id="CCL98743.1"/>
    </source>
</evidence>